<feature type="compositionally biased region" description="Low complexity" evidence="1">
    <location>
        <begin position="107"/>
        <end position="125"/>
    </location>
</feature>
<evidence type="ECO:0000313" key="2">
    <source>
        <dbReference type="EMBL" id="PUU80711.1"/>
    </source>
</evidence>
<evidence type="ECO:0000256" key="1">
    <source>
        <dbReference type="SAM" id="MobiDB-lite"/>
    </source>
</evidence>
<dbReference type="AlphaFoldDB" id="A0A2T6ZZ17"/>
<name>A0A2T6ZZ17_TUBBO</name>
<comment type="caution">
    <text evidence="2">The sequence shown here is derived from an EMBL/GenBank/DDBJ whole genome shotgun (WGS) entry which is preliminary data.</text>
</comment>
<protein>
    <submittedName>
        <fullName evidence="2">Uncharacterized protein</fullName>
    </submittedName>
</protein>
<feature type="region of interest" description="Disordered" evidence="1">
    <location>
        <begin position="1"/>
        <end position="32"/>
    </location>
</feature>
<proteinExistence type="predicted"/>
<sequence length="137" mass="14916">MNTQEVGIEVGLDERTTNPTIPYAKDPSPPKQVRFEELDMLSFRDLSLNEPTQKVDAKLGSKFGKPGSPKTNKAEKSSPGPSEKKDLELKNIKAKNHTPERTKIARSPSTLTPKKPFKSSTPTKTNDTIAAAAKGKG</sequence>
<keyword evidence="3" id="KW-1185">Reference proteome</keyword>
<accession>A0A2T6ZZ17</accession>
<evidence type="ECO:0000313" key="3">
    <source>
        <dbReference type="Proteomes" id="UP000244722"/>
    </source>
</evidence>
<dbReference type="EMBL" id="NESQ01000059">
    <property type="protein sequence ID" value="PUU80711.1"/>
    <property type="molecule type" value="Genomic_DNA"/>
</dbReference>
<organism evidence="2 3">
    <name type="scientific">Tuber borchii</name>
    <name type="common">White truffle</name>
    <dbReference type="NCBI Taxonomy" id="42251"/>
    <lineage>
        <taxon>Eukaryota</taxon>
        <taxon>Fungi</taxon>
        <taxon>Dikarya</taxon>
        <taxon>Ascomycota</taxon>
        <taxon>Pezizomycotina</taxon>
        <taxon>Pezizomycetes</taxon>
        <taxon>Pezizales</taxon>
        <taxon>Tuberaceae</taxon>
        <taxon>Tuber</taxon>
    </lineage>
</organism>
<feature type="region of interest" description="Disordered" evidence="1">
    <location>
        <begin position="45"/>
        <end position="137"/>
    </location>
</feature>
<feature type="compositionally biased region" description="Basic and acidic residues" evidence="1">
    <location>
        <begin position="72"/>
        <end position="103"/>
    </location>
</feature>
<reference evidence="2 3" key="1">
    <citation type="submission" date="2017-04" db="EMBL/GenBank/DDBJ databases">
        <title>Draft genome sequence of Tuber borchii Vittad., a whitish edible truffle.</title>
        <authorList>
            <consortium name="DOE Joint Genome Institute"/>
            <person name="Murat C."/>
            <person name="Kuo A."/>
            <person name="Barry K.W."/>
            <person name="Clum A."/>
            <person name="Dockter R.B."/>
            <person name="Fauchery L."/>
            <person name="Iotti M."/>
            <person name="Kohler A."/>
            <person name="Labutti K."/>
            <person name="Lindquist E.A."/>
            <person name="Lipzen A."/>
            <person name="Ohm R.A."/>
            <person name="Wang M."/>
            <person name="Grigoriev I.V."/>
            <person name="Zambonelli A."/>
            <person name="Martin F.M."/>
        </authorList>
    </citation>
    <scope>NUCLEOTIDE SEQUENCE [LARGE SCALE GENOMIC DNA]</scope>
    <source>
        <strain evidence="2 3">Tbo3840</strain>
    </source>
</reference>
<gene>
    <name evidence="2" type="ORF">B9Z19DRAFT_702613</name>
</gene>
<dbReference type="Proteomes" id="UP000244722">
    <property type="component" value="Unassembled WGS sequence"/>
</dbReference>